<feature type="compositionally biased region" description="Low complexity" evidence="7">
    <location>
        <begin position="280"/>
        <end position="290"/>
    </location>
</feature>
<feature type="compositionally biased region" description="Low complexity" evidence="7">
    <location>
        <begin position="432"/>
        <end position="448"/>
    </location>
</feature>
<dbReference type="FunFam" id="2.40.240.130:FF:000001">
    <property type="entry name" value="Segment polarity protein dishevelled homolog DVL-1"/>
    <property type="match status" value="1"/>
</dbReference>
<accession>A0A836G0D2</accession>
<evidence type="ECO:0000256" key="1">
    <source>
        <dbReference type="ARBA" id="ARBA00004496"/>
    </source>
</evidence>
<dbReference type="EMBL" id="JAANIC010006346">
    <property type="protein sequence ID" value="KAG5329291.1"/>
    <property type="molecule type" value="Genomic_DNA"/>
</dbReference>
<dbReference type="SMART" id="SM00049">
    <property type="entry name" value="DEP"/>
    <property type="match status" value="1"/>
</dbReference>
<dbReference type="PROSITE" id="PS50106">
    <property type="entry name" value="PDZ"/>
    <property type="match status" value="1"/>
</dbReference>
<dbReference type="AlphaFoldDB" id="A0A836G0D2"/>
<organism evidence="11 12">
    <name type="scientific">Acromyrmex charruanus</name>
    <dbReference type="NCBI Taxonomy" id="2715315"/>
    <lineage>
        <taxon>Eukaryota</taxon>
        <taxon>Metazoa</taxon>
        <taxon>Ecdysozoa</taxon>
        <taxon>Arthropoda</taxon>
        <taxon>Hexapoda</taxon>
        <taxon>Insecta</taxon>
        <taxon>Pterygota</taxon>
        <taxon>Neoptera</taxon>
        <taxon>Endopterygota</taxon>
        <taxon>Hymenoptera</taxon>
        <taxon>Apocrita</taxon>
        <taxon>Aculeata</taxon>
        <taxon>Formicoidea</taxon>
        <taxon>Formicidae</taxon>
        <taxon>Myrmicinae</taxon>
        <taxon>Acromyrmex</taxon>
    </lineage>
</organism>
<dbReference type="FunFam" id="1.10.10.10:FF:000040">
    <property type="entry name" value="segment polarity protein dishevelled homolog DVL-3"/>
    <property type="match status" value="1"/>
</dbReference>
<evidence type="ECO:0000256" key="5">
    <source>
        <dbReference type="ARBA" id="ARBA00022687"/>
    </source>
</evidence>
<name>A0A836G0D2_9HYME</name>
<evidence type="ECO:0000259" key="8">
    <source>
        <dbReference type="PROSITE" id="PS50106"/>
    </source>
</evidence>
<dbReference type="InterPro" id="IPR001158">
    <property type="entry name" value="DIX"/>
</dbReference>
<dbReference type="Pfam" id="PF00595">
    <property type="entry name" value="PDZ"/>
    <property type="match status" value="1"/>
</dbReference>
<dbReference type="Gene3D" id="1.10.10.10">
    <property type="entry name" value="Winged helix-like DNA-binding domain superfamily/Winged helix DNA-binding domain"/>
    <property type="match status" value="1"/>
</dbReference>
<dbReference type="PROSITE" id="PS50186">
    <property type="entry name" value="DEP"/>
    <property type="match status" value="1"/>
</dbReference>
<feature type="non-terminal residue" evidence="11">
    <location>
        <position position="717"/>
    </location>
</feature>
<evidence type="ECO:0000256" key="2">
    <source>
        <dbReference type="ARBA" id="ARBA00008735"/>
    </source>
</evidence>
<dbReference type="InterPro" id="IPR015506">
    <property type="entry name" value="Dsh/Dvl-rel"/>
</dbReference>
<protein>
    <submittedName>
        <fullName evidence="11">DVL3 protein</fullName>
    </submittedName>
</protein>
<dbReference type="PROSITE" id="PS50841">
    <property type="entry name" value="DIX"/>
    <property type="match status" value="1"/>
</dbReference>
<feature type="compositionally biased region" description="Low complexity" evidence="7">
    <location>
        <begin position="654"/>
        <end position="693"/>
    </location>
</feature>
<dbReference type="Proteomes" id="UP000669903">
    <property type="component" value="Unassembled WGS sequence"/>
</dbReference>
<comment type="similarity">
    <text evidence="2">Belongs to the DSH family.</text>
</comment>
<dbReference type="GO" id="GO:0060070">
    <property type="term" value="P:canonical Wnt signaling pathway"/>
    <property type="evidence" value="ECO:0007669"/>
    <property type="project" value="TreeGrafter"/>
</dbReference>
<sequence length="717" mass="79184">MFCVGSTNNASDLFVNENIVQVSRTIAAYHFYIVNKLFIKLIPTMEETKIIYHMDDEETPYLVKLNISPERVTLADFKNVLNRPNYKYFFKSMDDDFGVVKEEIVDDDAHLPCFNGRVVSWLVSAEGSNVSDGASQCTDSMAHSEAKHDRVDHAIPGHGNRGNAPLSHDDTLTETESIISSRQGHHLHKSSRHHSEKYEKYNKYNGLRINGHSKHRSGHGYETASILSSDLETTTFLESDDDASSRITSTTGRHTNMSSTVDRGTLDRRRPQRKRRHRLPPMSRTSSFSSITDSTMSLNIITVSLNMDTVNFLGISIVGQSNKGGDGGIYVGSIMKGGAVALDGRIEPGDMILQVNDINFENMSNDEAVRVLREVVQKPGPIKLVVAKCWDPNPKGYFTIPRTEPVRPIDPGAWVAHTAAIRGEGFPPRPPSATTLTSTSSSLASTLPDTERPLEELHLTIHTDMPTIVRAMARSDSGLEIRDRMWLKITIPNAFIGADVVDWLNTHVEGFLDRRDARKYASLMLKAGYIRHTVNKITFSEQCYYIFGDLCSAMSNMKLDNDTVSPLPPPSAWDMPYSGTYAPHSATGYSPMPFNFTNEPTVYGYHREESVHSGSGGSSAGSERICKEPIHDLKSCSSASESELHNPSIPSMPNKSSGNGNGSNGKRSNGSRSRSSGSEQSVQTGTGNQQNQQDLSGSRQSFRIAMGNPCEFFVDVM</sequence>
<dbReference type="FunFam" id="2.30.42.10:FF:000014">
    <property type="entry name" value="Segment polarity protein dishevelled homolog DVL-3"/>
    <property type="match status" value="1"/>
</dbReference>
<evidence type="ECO:0000256" key="7">
    <source>
        <dbReference type="SAM" id="MobiDB-lite"/>
    </source>
</evidence>
<feature type="region of interest" description="Disordered" evidence="7">
    <location>
        <begin position="424"/>
        <end position="449"/>
    </location>
</feature>
<gene>
    <name evidence="11" type="primary">Dvl3</name>
    <name evidence="11" type="ORF">G6Z76_0000380</name>
</gene>
<evidence type="ECO:0000313" key="12">
    <source>
        <dbReference type="Proteomes" id="UP000669903"/>
    </source>
</evidence>
<feature type="domain" description="DEP" evidence="9">
    <location>
        <begin position="475"/>
        <end position="549"/>
    </location>
</feature>
<dbReference type="Gene3D" id="2.40.240.130">
    <property type="match status" value="1"/>
</dbReference>
<dbReference type="PRINTS" id="PR01760">
    <property type="entry name" value="DISHEVELLED"/>
</dbReference>
<dbReference type="Pfam" id="PF02377">
    <property type="entry name" value="Dishevelled"/>
    <property type="match status" value="1"/>
</dbReference>
<dbReference type="InterPro" id="IPR000591">
    <property type="entry name" value="DEP_dom"/>
</dbReference>
<evidence type="ECO:0000259" key="10">
    <source>
        <dbReference type="PROSITE" id="PS50841"/>
    </source>
</evidence>
<dbReference type="SUPFAM" id="SSF46785">
    <property type="entry name" value="Winged helix' DNA-binding domain"/>
    <property type="match status" value="1"/>
</dbReference>
<feature type="region of interest" description="Disordered" evidence="7">
    <location>
        <begin position="636"/>
        <end position="698"/>
    </location>
</feature>
<dbReference type="InterPro" id="IPR036388">
    <property type="entry name" value="WH-like_DNA-bd_sf"/>
</dbReference>
<dbReference type="InterPro" id="IPR008339">
    <property type="entry name" value="Dishevelled_fam"/>
</dbReference>
<keyword evidence="12" id="KW-1185">Reference proteome</keyword>
<keyword evidence="4" id="KW-0963">Cytoplasm</keyword>
<keyword evidence="5 6" id="KW-0879">Wnt signaling pathway</keyword>
<dbReference type="SUPFAM" id="SSF54236">
    <property type="entry name" value="Ubiquitin-like"/>
    <property type="match status" value="1"/>
</dbReference>
<dbReference type="Pfam" id="PF00778">
    <property type="entry name" value="DIX"/>
    <property type="match status" value="1"/>
</dbReference>
<feature type="compositionally biased region" description="Polar residues" evidence="7">
    <location>
        <begin position="245"/>
        <end position="262"/>
    </location>
</feature>
<evidence type="ECO:0000256" key="6">
    <source>
        <dbReference type="PROSITE-ProRule" id="PRU00069"/>
    </source>
</evidence>
<comment type="caution">
    <text evidence="11">The sequence shown here is derived from an EMBL/GenBank/DDBJ whole genome shotgun (WGS) entry which is preliminary data.</text>
</comment>
<feature type="domain" description="DIX" evidence="10">
    <location>
        <begin position="45"/>
        <end position="126"/>
    </location>
</feature>
<feature type="domain" description="PDZ" evidence="8">
    <location>
        <begin position="302"/>
        <end position="374"/>
    </location>
</feature>
<dbReference type="Gene3D" id="2.30.42.10">
    <property type="match status" value="1"/>
</dbReference>
<dbReference type="InterPro" id="IPR003351">
    <property type="entry name" value="Dishevelled_protein_dom"/>
</dbReference>
<evidence type="ECO:0000313" key="11">
    <source>
        <dbReference type="EMBL" id="KAG5329291.1"/>
    </source>
</evidence>
<dbReference type="InterPro" id="IPR001478">
    <property type="entry name" value="PDZ"/>
</dbReference>
<dbReference type="PANTHER" id="PTHR10878">
    <property type="entry name" value="SEGMENT POLARITY PROTEIN DISHEVELLED"/>
    <property type="match status" value="1"/>
</dbReference>
<dbReference type="InterPro" id="IPR036034">
    <property type="entry name" value="PDZ_sf"/>
</dbReference>
<reference evidence="11" key="1">
    <citation type="submission" date="2020-03" db="EMBL/GenBank/DDBJ databases">
        <title>Relaxed selection underlies rapid genomic changes in the transitions from sociality to social parasitism in ants.</title>
        <authorList>
            <person name="Bi X."/>
        </authorList>
    </citation>
    <scope>NUCLEOTIDE SEQUENCE</scope>
    <source>
        <strain evidence="11">BGI-DK2014a</strain>
        <tissue evidence="11">Whole body</tissue>
    </source>
</reference>
<dbReference type="GO" id="GO:0005829">
    <property type="term" value="C:cytosol"/>
    <property type="evidence" value="ECO:0007669"/>
    <property type="project" value="TreeGrafter"/>
</dbReference>
<dbReference type="GO" id="GO:0005109">
    <property type="term" value="F:frizzled binding"/>
    <property type="evidence" value="ECO:0007669"/>
    <property type="project" value="TreeGrafter"/>
</dbReference>
<proteinExistence type="inferred from homology"/>
<evidence type="ECO:0000259" key="9">
    <source>
        <dbReference type="PROSITE" id="PS50186"/>
    </source>
</evidence>
<dbReference type="SUPFAM" id="SSF50156">
    <property type="entry name" value="PDZ domain-like"/>
    <property type="match status" value="1"/>
</dbReference>
<feature type="region of interest" description="Disordered" evidence="7">
    <location>
        <begin position="240"/>
        <end position="290"/>
    </location>
</feature>
<evidence type="ECO:0000256" key="3">
    <source>
        <dbReference type="ARBA" id="ARBA00022473"/>
    </source>
</evidence>
<dbReference type="PANTHER" id="PTHR10878:SF25">
    <property type="entry name" value="SEGMENT POLARITY PROTEIN DISHEVELLED"/>
    <property type="match status" value="1"/>
</dbReference>
<dbReference type="Pfam" id="PF00610">
    <property type="entry name" value="DEP"/>
    <property type="match status" value="1"/>
</dbReference>
<dbReference type="CDD" id="cd06717">
    <property type="entry name" value="PDZ_Dishevelled-like"/>
    <property type="match status" value="1"/>
</dbReference>
<dbReference type="InterPro" id="IPR038207">
    <property type="entry name" value="DIX_dom_sf"/>
</dbReference>
<keyword evidence="3" id="KW-0217">Developmental protein</keyword>
<comment type="subcellular location">
    <subcellularLocation>
        <location evidence="1">Cytoplasm</location>
    </subcellularLocation>
</comment>
<feature type="non-terminal residue" evidence="11">
    <location>
        <position position="1"/>
    </location>
</feature>
<feature type="compositionally biased region" description="Basic residues" evidence="7">
    <location>
        <begin position="270"/>
        <end position="279"/>
    </location>
</feature>
<dbReference type="SMART" id="SM00228">
    <property type="entry name" value="PDZ"/>
    <property type="match status" value="1"/>
</dbReference>
<dbReference type="InterPro" id="IPR036390">
    <property type="entry name" value="WH_DNA-bd_sf"/>
</dbReference>
<dbReference type="GO" id="GO:0035556">
    <property type="term" value="P:intracellular signal transduction"/>
    <property type="evidence" value="ECO:0007669"/>
    <property type="project" value="InterPro"/>
</dbReference>
<dbReference type="SMART" id="SM00021">
    <property type="entry name" value="DAX"/>
    <property type="match status" value="1"/>
</dbReference>
<dbReference type="InterPro" id="IPR029071">
    <property type="entry name" value="Ubiquitin-like_domsf"/>
</dbReference>
<dbReference type="CDD" id="cd04438">
    <property type="entry name" value="DEP_dishevelled"/>
    <property type="match status" value="1"/>
</dbReference>
<evidence type="ECO:0000256" key="4">
    <source>
        <dbReference type="ARBA" id="ARBA00022490"/>
    </source>
</evidence>